<protein>
    <submittedName>
        <fullName evidence="2">DEAD/DEAH box helicase family protein</fullName>
    </submittedName>
    <submittedName>
        <fullName evidence="3">Restriction endonuclease subunit R</fullName>
    </submittedName>
</protein>
<keyword evidence="3" id="KW-0540">Nuclease</keyword>
<gene>
    <name evidence="3" type="ORF">CD116_00725</name>
    <name evidence="2" type="ORF">ILQ21_02925</name>
</gene>
<dbReference type="PANTHER" id="PTHR47396:SF1">
    <property type="entry name" value="ATP-DEPENDENT HELICASE IRC3-RELATED"/>
    <property type="match status" value="1"/>
</dbReference>
<keyword evidence="2" id="KW-0067">ATP-binding</keyword>
<dbReference type="Proteomes" id="UP000596960">
    <property type="component" value="Unassembled WGS sequence"/>
</dbReference>
<evidence type="ECO:0000313" key="3">
    <source>
        <dbReference type="EMBL" id="PNZ51378.1"/>
    </source>
</evidence>
<dbReference type="CDD" id="cd18785">
    <property type="entry name" value="SF2_C"/>
    <property type="match status" value="1"/>
</dbReference>
<dbReference type="RefSeq" id="WP_047548316.1">
    <property type="nucleotide sequence ID" value="NZ_CBCSFW010000004.1"/>
</dbReference>
<reference evidence="2 5" key="2">
    <citation type="submission" date="2020-10" db="EMBL/GenBank/DDBJ databases">
        <title>Phenotypic and genomic profiling of Staphylococcus argenteus in Canada and the United States and recommendations for clinical result reporting.</title>
        <authorList>
            <person name="Eshaghi A."/>
            <person name="Bommersbach C."/>
            <person name="Zitterman S."/>
            <person name="Burnham C.-A.D."/>
            <person name="Patel R."/>
            <person name="Schuetz A.N."/>
            <person name="Patel S.N."/>
            <person name="Kus J.V."/>
        </authorList>
    </citation>
    <scope>NUCLEOTIDE SEQUENCE [LARGE SCALE GENOMIC DNA]</scope>
    <source>
        <strain evidence="2 5">DSM 28300</strain>
    </source>
</reference>
<dbReference type="GO" id="GO:0003677">
    <property type="term" value="F:DNA binding"/>
    <property type="evidence" value="ECO:0007669"/>
    <property type="project" value="InterPro"/>
</dbReference>
<comment type="caution">
    <text evidence="3">The sequence shown here is derived from an EMBL/GenBank/DDBJ whole genome shotgun (WGS) entry which is preliminary data.</text>
</comment>
<keyword evidence="3" id="KW-0378">Hydrolase</keyword>
<evidence type="ECO:0000313" key="5">
    <source>
        <dbReference type="Proteomes" id="UP000596960"/>
    </source>
</evidence>
<dbReference type="SUPFAM" id="SSF52540">
    <property type="entry name" value="P-loop containing nucleoside triphosphate hydrolases"/>
    <property type="match status" value="2"/>
</dbReference>
<feature type="domain" description="Helicase ATP-binding" evidence="1">
    <location>
        <begin position="28"/>
        <end position="255"/>
    </location>
</feature>
<dbReference type="Pfam" id="PF04851">
    <property type="entry name" value="ResIII"/>
    <property type="match status" value="1"/>
</dbReference>
<dbReference type="SMART" id="SM00487">
    <property type="entry name" value="DEXDc"/>
    <property type="match status" value="1"/>
</dbReference>
<dbReference type="GeneID" id="98344409"/>
<dbReference type="GO" id="GO:0004519">
    <property type="term" value="F:endonuclease activity"/>
    <property type="evidence" value="ECO:0007669"/>
    <property type="project" value="UniProtKB-KW"/>
</dbReference>
<dbReference type="InterPro" id="IPR006935">
    <property type="entry name" value="Helicase/UvrB_N"/>
</dbReference>
<evidence type="ECO:0000313" key="2">
    <source>
        <dbReference type="EMBL" id="MBE2128025.1"/>
    </source>
</evidence>
<keyword evidence="2" id="KW-0347">Helicase</keyword>
<dbReference type="REBASE" id="288554">
    <property type="entry name" value="Ssc13712IP"/>
</dbReference>
<dbReference type="InterPro" id="IPR014001">
    <property type="entry name" value="Helicase_ATP-bd"/>
</dbReference>
<dbReference type="GO" id="GO:0004386">
    <property type="term" value="F:helicase activity"/>
    <property type="evidence" value="ECO:0007669"/>
    <property type="project" value="UniProtKB-KW"/>
</dbReference>
<organism evidence="3 4">
    <name type="scientific">Staphylococcus schweitzeri</name>
    <dbReference type="NCBI Taxonomy" id="1654388"/>
    <lineage>
        <taxon>Bacteria</taxon>
        <taxon>Bacillati</taxon>
        <taxon>Bacillota</taxon>
        <taxon>Bacilli</taxon>
        <taxon>Bacillales</taxon>
        <taxon>Staphylococcaceae</taxon>
        <taxon>Staphylococcus</taxon>
    </lineage>
</organism>
<dbReference type="EMBL" id="JADAMT010000003">
    <property type="protein sequence ID" value="MBE2128025.1"/>
    <property type="molecule type" value="Genomic_DNA"/>
</dbReference>
<dbReference type="Proteomes" id="UP000236395">
    <property type="component" value="Unassembled WGS sequence"/>
</dbReference>
<accession>A0A2K4AMW7</accession>
<dbReference type="InterPro" id="IPR050742">
    <property type="entry name" value="Helicase_Restrict-Modif_Enz"/>
</dbReference>
<proteinExistence type="predicted"/>
<dbReference type="AlphaFoldDB" id="A0A2K4AMW7"/>
<evidence type="ECO:0000313" key="4">
    <source>
        <dbReference type="Proteomes" id="UP000236395"/>
    </source>
</evidence>
<dbReference type="PANTHER" id="PTHR47396">
    <property type="entry name" value="TYPE I RESTRICTION ENZYME ECOKI R PROTEIN"/>
    <property type="match status" value="1"/>
</dbReference>
<dbReference type="Gene3D" id="3.40.50.300">
    <property type="entry name" value="P-loop containing nucleotide triphosphate hydrolases"/>
    <property type="match status" value="1"/>
</dbReference>
<keyword evidence="2" id="KW-0547">Nucleotide-binding</keyword>
<evidence type="ECO:0000259" key="1">
    <source>
        <dbReference type="SMART" id="SM00487"/>
    </source>
</evidence>
<keyword evidence="5" id="KW-1185">Reference proteome</keyword>
<sequence length="850" mass="100049">MSEMLHDRIENQLFLQYPDIPNYIIDNLNHHLRPYQEEAVQRLMYLEEQDEGNLYNKLMFNMATGSGKTLVLAASVLYLFKEKGYQNFLFFVNSTAIVNKTYDNLTNTSSSKYLFNPEGIVIDGKLINIQVVDNYPVLPDENTIYLKLTTINALHDKLNYPRENEITYEDLAQFPIVLLADEAHHLNVSTKKKGKKTTQQIEETNWEVTVDRIMKQNKKNKLLEFTATVQLEDDIFEKYKDRILYRYDLKEFMQQGYSKNVTLLHASEENEHKILHALLMSEYKNYIADKNHITLKPVIMFQSTSIKGSQEIHQMMLDRLEQLTYEQLETIIDNGFKFYSGQNSIWSKVFSFYKQANIVKVLDDLKWDFNEQTTLNVNNDKEKEKNAQLLNNLEDPDNPIRAIFAVYKLNEGWDVLNLFDIVKIDEKKKVNKNATNAEAQLIGRGARYYPFIYEEEKSYKRRFDNEFSDLKSIETLHYHTINDSSYIKNLHQSLTEAKVQTNADISEIHEGKVKNKFKKTDLFKFGKIYVNKTVPTTAEDYKKLENYNASREYQKELFKVSESNLTQGIKAIAEDRKEIRLNINKPLLQKALRSNPFFRYSNLKEYVPSITSMQTFIKSKDFLGDLDISVTIPKEMDISDITSKLKLSVLNDYLSNLETKIKNNYLKVKGTTIFEGMKLSELIDDYVVEVNNVNRDVTDLDDQKRPKNMGQHDWYIYDKAIVNGLESDLIDLINNMMEDLQNKYEEVYLIRNERKIKFREIDGVRGFMPDFLLYLKDNEYTYQVFVEPKGQHLLLNDKWKEQFMLSLNKRHDIEVLAENNDVRLVGLCFYSDDLTKRKEFKDQFNNQLLN</sequence>
<dbReference type="EMBL" id="PPQS01000003">
    <property type="protein sequence ID" value="PNZ51378.1"/>
    <property type="molecule type" value="Genomic_DNA"/>
</dbReference>
<reference evidence="3 4" key="1">
    <citation type="submission" date="2017-08" db="EMBL/GenBank/DDBJ databases">
        <title>Draft genome sequences of 64 type strains of genus Staph aureus.</title>
        <authorList>
            <person name="Cole K."/>
            <person name="Golubchik T."/>
            <person name="Russell J."/>
            <person name="Foster D."/>
            <person name="Llewelyn M."/>
            <person name="Wilson D."/>
            <person name="Crook D."/>
            <person name="Paul J."/>
        </authorList>
    </citation>
    <scope>NUCLEOTIDE SEQUENCE [LARGE SCALE GENOMIC DNA]</scope>
    <source>
        <strain evidence="3 4">DSM 28300</strain>
    </source>
</reference>
<dbReference type="InterPro" id="IPR027417">
    <property type="entry name" value="P-loop_NTPase"/>
</dbReference>
<dbReference type="GO" id="GO:0016787">
    <property type="term" value="F:hydrolase activity"/>
    <property type="evidence" value="ECO:0007669"/>
    <property type="project" value="InterPro"/>
</dbReference>
<name>A0A2K4AMW7_9STAP</name>
<dbReference type="GO" id="GO:0005829">
    <property type="term" value="C:cytosol"/>
    <property type="evidence" value="ECO:0007669"/>
    <property type="project" value="TreeGrafter"/>
</dbReference>
<keyword evidence="3" id="KW-0255">Endonuclease</keyword>
<dbReference type="GO" id="GO:0005524">
    <property type="term" value="F:ATP binding"/>
    <property type="evidence" value="ECO:0007669"/>
    <property type="project" value="InterPro"/>
</dbReference>